<keyword evidence="2" id="KW-1185">Reference proteome</keyword>
<organism evidence="1 2">
    <name type="scientific">Brenthis ino</name>
    <name type="common">lesser marbled fritillary</name>
    <dbReference type="NCBI Taxonomy" id="405034"/>
    <lineage>
        <taxon>Eukaryota</taxon>
        <taxon>Metazoa</taxon>
        <taxon>Ecdysozoa</taxon>
        <taxon>Arthropoda</taxon>
        <taxon>Hexapoda</taxon>
        <taxon>Insecta</taxon>
        <taxon>Pterygota</taxon>
        <taxon>Neoptera</taxon>
        <taxon>Endopterygota</taxon>
        <taxon>Lepidoptera</taxon>
        <taxon>Glossata</taxon>
        <taxon>Ditrysia</taxon>
        <taxon>Papilionoidea</taxon>
        <taxon>Nymphalidae</taxon>
        <taxon>Heliconiinae</taxon>
        <taxon>Argynnini</taxon>
        <taxon>Brenthis</taxon>
    </lineage>
</organism>
<feature type="non-terminal residue" evidence="1">
    <location>
        <position position="93"/>
    </location>
</feature>
<gene>
    <name evidence="1" type="ORF">BINO364_LOCUS14166</name>
</gene>
<dbReference type="OrthoDB" id="274660at2759"/>
<dbReference type="AlphaFoldDB" id="A0A8J9VRS9"/>
<evidence type="ECO:0000313" key="2">
    <source>
        <dbReference type="Proteomes" id="UP000838878"/>
    </source>
</evidence>
<dbReference type="Proteomes" id="UP000838878">
    <property type="component" value="Chromosome 7"/>
</dbReference>
<name>A0A8J9VRS9_9NEOP</name>
<sequence length="93" mass="10862">MPPTETHDGMLCLSRHENCPWDEALKSAELTWTGIQYTCLKILHLYCKVFEREDVLEMVIRCKVNDMVGLALFIPLDRAKGRSQGVFKRWKHL</sequence>
<proteinExistence type="predicted"/>
<dbReference type="EMBL" id="OV170227">
    <property type="protein sequence ID" value="CAH0729013.1"/>
    <property type="molecule type" value="Genomic_DNA"/>
</dbReference>
<evidence type="ECO:0000313" key="1">
    <source>
        <dbReference type="EMBL" id="CAH0729013.1"/>
    </source>
</evidence>
<reference evidence="1" key="1">
    <citation type="submission" date="2021-12" db="EMBL/GenBank/DDBJ databases">
        <authorList>
            <person name="Martin H S."/>
        </authorList>
    </citation>
    <scope>NUCLEOTIDE SEQUENCE</scope>
</reference>
<protein>
    <submittedName>
        <fullName evidence="1">Uncharacterized protein</fullName>
    </submittedName>
</protein>
<accession>A0A8J9VRS9</accession>